<feature type="domain" description="FIST C-domain" evidence="2">
    <location>
        <begin position="213"/>
        <end position="352"/>
    </location>
</feature>
<organism evidence="3 4">
    <name type="scientific">Maridesulfovibrio ferrireducens</name>
    <dbReference type="NCBI Taxonomy" id="246191"/>
    <lineage>
        <taxon>Bacteria</taxon>
        <taxon>Pseudomonadati</taxon>
        <taxon>Thermodesulfobacteriota</taxon>
        <taxon>Desulfovibrionia</taxon>
        <taxon>Desulfovibrionales</taxon>
        <taxon>Desulfovibrionaceae</taxon>
        <taxon>Maridesulfovibrio</taxon>
    </lineage>
</organism>
<dbReference type="PANTHER" id="PTHR40252:SF2">
    <property type="entry name" value="BLR0328 PROTEIN"/>
    <property type="match status" value="1"/>
</dbReference>
<dbReference type="OrthoDB" id="378730at2"/>
<name>A0A1G9LHR4_9BACT</name>
<dbReference type="InterPro" id="IPR019494">
    <property type="entry name" value="FIST_C"/>
</dbReference>
<dbReference type="SMART" id="SM00897">
    <property type="entry name" value="FIST"/>
    <property type="match status" value="1"/>
</dbReference>
<dbReference type="AlphaFoldDB" id="A0A1G9LHR4"/>
<dbReference type="PROSITE" id="PS51257">
    <property type="entry name" value="PROKAR_LIPOPROTEIN"/>
    <property type="match status" value="1"/>
</dbReference>
<evidence type="ECO:0000259" key="1">
    <source>
        <dbReference type="SMART" id="SM00897"/>
    </source>
</evidence>
<keyword evidence="4" id="KW-1185">Reference proteome</keyword>
<evidence type="ECO:0000313" key="3">
    <source>
        <dbReference type="EMBL" id="SDL61436.1"/>
    </source>
</evidence>
<evidence type="ECO:0000259" key="2">
    <source>
        <dbReference type="SMART" id="SM01204"/>
    </source>
</evidence>
<accession>A0A1G9LHR4</accession>
<protein>
    <submittedName>
        <fullName evidence="3">FIST N domain-containing protein</fullName>
    </submittedName>
</protein>
<dbReference type="SMART" id="SM01204">
    <property type="entry name" value="FIST_C"/>
    <property type="match status" value="1"/>
</dbReference>
<reference evidence="4" key="1">
    <citation type="submission" date="2016-10" db="EMBL/GenBank/DDBJ databases">
        <authorList>
            <person name="Varghese N."/>
            <person name="Submissions S."/>
        </authorList>
    </citation>
    <scope>NUCLEOTIDE SEQUENCE [LARGE SCALE GENOMIC DNA]</scope>
    <source>
        <strain evidence="4">DSM 16995</strain>
    </source>
</reference>
<dbReference type="Pfam" id="PF10442">
    <property type="entry name" value="FIST_C"/>
    <property type="match status" value="1"/>
</dbReference>
<dbReference type="PANTHER" id="PTHR40252">
    <property type="entry name" value="BLR0328 PROTEIN"/>
    <property type="match status" value="1"/>
</dbReference>
<dbReference type="Pfam" id="PF08495">
    <property type="entry name" value="FIST"/>
    <property type="match status" value="1"/>
</dbReference>
<dbReference type="InterPro" id="IPR013702">
    <property type="entry name" value="FIST_domain_N"/>
</dbReference>
<dbReference type="EMBL" id="FNGA01000007">
    <property type="protein sequence ID" value="SDL61436.1"/>
    <property type="molecule type" value="Genomic_DNA"/>
</dbReference>
<feature type="domain" description="FIST" evidence="1">
    <location>
        <begin position="26"/>
        <end position="212"/>
    </location>
</feature>
<dbReference type="Proteomes" id="UP000199053">
    <property type="component" value="Unassembled WGS sequence"/>
</dbReference>
<sequence>MQIKVDPSGTVQNFQDILLSMKQDPTITGVIVFACHANGFTSEQLDPILTEYSLPVIGGVFPSIFHNIEKMDKGTVVVGLTCPFSTHIVKGLSNFKANYNEKLEQTFAQNKMPPTLLIFADAMAKRVSSFVQSLFEVLGLEITYIGGGAGSLDFNQAPCLMCNEGLLVDAAILAGIDISSSIGVKHGYRPVCGPFKVTESDHNVLKSLDWQPAFEVYRQAVNEHSEYHMSIATFGGLSRNYPFGLARLFAEPVVRDPAVLDEEGNIVCVGEVPEGSFVKILHGNPDDLIDAACQAKQVAIDNLEGTASLSLCIDCVSRFLFLQDDYKRELSVVQSEGVPLVGALTLGEIANIGQEYLDFHNKTVVVAMLENV</sequence>
<evidence type="ECO:0000313" key="4">
    <source>
        <dbReference type="Proteomes" id="UP000199053"/>
    </source>
</evidence>
<dbReference type="STRING" id="246191.SAMN05660337_3388"/>
<dbReference type="RefSeq" id="WP_092163247.1">
    <property type="nucleotide sequence ID" value="NZ_FNGA01000007.1"/>
</dbReference>
<gene>
    <name evidence="3" type="ORF">SAMN05660337_3388</name>
</gene>
<proteinExistence type="predicted"/>